<dbReference type="EMBL" id="AGYH01000018">
    <property type="protein sequence ID" value="ENZ46919.1"/>
    <property type="molecule type" value="Genomic_DNA"/>
</dbReference>
<accession>R0BPT0</accession>
<dbReference type="GO" id="GO:0016787">
    <property type="term" value="F:hydrolase activity"/>
    <property type="evidence" value="ECO:0007669"/>
    <property type="project" value="UniProtKB-KW"/>
</dbReference>
<name>R0BPT0_9FIRM</name>
<dbReference type="Gene3D" id="3.90.320.10">
    <property type="match status" value="1"/>
</dbReference>
<dbReference type="InterPro" id="IPR011604">
    <property type="entry name" value="PDDEXK-like_dom_sf"/>
</dbReference>
<evidence type="ECO:0000256" key="1">
    <source>
        <dbReference type="ARBA" id="ARBA00022801"/>
    </source>
</evidence>
<evidence type="ECO:0008006" key="4">
    <source>
        <dbReference type="Google" id="ProtNLM"/>
    </source>
</evidence>
<gene>
    <name evidence="2" type="ORF">HMPREF1085_05513</name>
</gene>
<organism evidence="2 3">
    <name type="scientific">Enterocloster bolteae 90A9</name>
    <dbReference type="NCBI Taxonomy" id="997894"/>
    <lineage>
        <taxon>Bacteria</taxon>
        <taxon>Bacillati</taxon>
        <taxon>Bacillota</taxon>
        <taxon>Clostridia</taxon>
        <taxon>Lachnospirales</taxon>
        <taxon>Lachnospiraceae</taxon>
        <taxon>Enterocloster</taxon>
    </lineage>
</organism>
<dbReference type="AlphaFoldDB" id="R0BPT0"/>
<dbReference type="InterPro" id="IPR011335">
    <property type="entry name" value="Restrct_endonuc-II-like"/>
</dbReference>
<dbReference type="SUPFAM" id="SSF52980">
    <property type="entry name" value="Restriction endonuclease-like"/>
    <property type="match status" value="1"/>
</dbReference>
<dbReference type="HOGENOM" id="CLU_1458880_0_0_9"/>
<keyword evidence="3" id="KW-1185">Reference proteome</keyword>
<protein>
    <recommendedName>
        <fullName evidence="4">YqaJ viral recombinase domain-containing protein</fullName>
    </recommendedName>
</protein>
<reference evidence="2 3" key="1">
    <citation type="submission" date="2013-01" db="EMBL/GenBank/DDBJ databases">
        <title>The Genome Sequence of Clostridium bolteae 90A9.</title>
        <authorList>
            <consortium name="The Broad Institute Genome Sequencing Platform"/>
            <person name="Earl A."/>
            <person name="Ward D."/>
            <person name="Feldgarden M."/>
            <person name="Gevers D."/>
            <person name="Courvalin P."/>
            <person name="Lambert T."/>
            <person name="Walker B."/>
            <person name="Young S.K."/>
            <person name="Zeng Q."/>
            <person name="Gargeya S."/>
            <person name="Fitzgerald M."/>
            <person name="Haas B."/>
            <person name="Abouelleil A."/>
            <person name="Alvarado L."/>
            <person name="Arachchi H.M."/>
            <person name="Berlin A.M."/>
            <person name="Chapman S.B."/>
            <person name="Dewar J."/>
            <person name="Goldberg J."/>
            <person name="Griggs A."/>
            <person name="Gujja S."/>
            <person name="Hansen M."/>
            <person name="Howarth C."/>
            <person name="Imamovic A."/>
            <person name="Larimer J."/>
            <person name="McCowan C."/>
            <person name="Murphy C."/>
            <person name="Neiman D."/>
            <person name="Pearson M."/>
            <person name="Priest M."/>
            <person name="Roberts A."/>
            <person name="Saif S."/>
            <person name="Shea T."/>
            <person name="Sisk P."/>
            <person name="Sykes S."/>
            <person name="Wortman J."/>
            <person name="Nusbaum C."/>
            <person name="Birren B."/>
        </authorList>
    </citation>
    <scope>NUCLEOTIDE SEQUENCE [LARGE SCALE GENOMIC DNA]</scope>
    <source>
        <strain evidence="2 3">90A9</strain>
    </source>
</reference>
<evidence type="ECO:0000313" key="2">
    <source>
        <dbReference type="EMBL" id="ENZ46919.1"/>
    </source>
</evidence>
<proteinExistence type="predicted"/>
<dbReference type="Proteomes" id="UP000013126">
    <property type="component" value="Unassembled WGS sequence"/>
</dbReference>
<sequence>MISDHDRSYYIGASDTQYVVGNWSTYSFERWYLTKVGMDRMSYSNDAMKAGTAYEHRILESLNLDGLEMDRQVIHGRLRVNLDGNTKDTIYEVKTYMFGKRFKPSKAYWEQVQVEMYATGLRKAFIVAYALQEDDYRNFYRKIEADRISFHPIDYDDEFITKMYLPRLELIIRCLDDGRFPREAV</sequence>
<keyword evidence="1" id="KW-0378">Hydrolase</keyword>
<dbReference type="PATRIC" id="fig|997894.4.peg.5753"/>
<comment type="caution">
    <text evidence="2">The sequence shown here is derived from an EMBL/GenBank/DDBJ whole genome shotgun (WGS) entry which is preliminary data.</text>
</comment>
<evidence type="ECO:0000313" key="3">
    <source>
        <dbReference type="Proteomes" id="UP000013126"/>
    </source>
</evidence>